<evidence type="ECO:0000256" key="2">
    <source>
        <dbReference type="ARBA" id="ARBA00022729"/>
    </source>
</evidence>
<dbReference type="Pfam" id="PF09375">
    <property type="entry name" value="Peptidase_M75"/>
    <property type="match status" value="1"/>
</dbReference>
<evidence type="ECO:0000313" key="5">
    <source>
        <dbReference type="Proteomes" id="UP000672602"/>
    </source>
</evidence>
<evidence type="ECO:0000259" key="3">
    <source>
        <dbReference type="Pfam" id="PF09375"/>
    </source>
</evidence>
<evidence type="ECO:0000256" key="1">
    <source>
        <dbReference type="ARBA" id="ARBA00004196"/>
    </source>
</evidence>
<name>A0A8J7V270_9PROT</name>
<gene>
    <name evidence="4" type="ORF">KAJ83_06030</name>
</gene>
<comment type="caution">
    <text evidence="4">The sequence shown here is derived from an EMBL/GenBank/DDBJ whole genome shotgun (WGS) entry which is preliminary data.</text>
</comment>
<keyword evidence="5" id="KW-1185">Reference proteome</keyword>
<feature type="domain" description="Imelysin-like" evidence="3">
    <location>
        <begin position="30"/>
        <end position="311"/>
    </location>
</feature>
<comment type="subcellular location">
    <subcellularLocation>
        <location evidence="1">Cell envelope</location>
    </subcellularLocation>
</comment>
<dbReference type="Proteomes" id="UP000672602">
    <property type="component" value="Unassembled WGS sequence"/>
</dbReference>
<dbReference type="InterPro" id="IPR034984">
    <property type="entry name" value="Imelysin-like_IPPA"/>
</dbReference>
<dbReference type="InterPro" id="IPR018976">
    <property type="entry name" value="Imelysin-like"/>
</dbReference>
<sequence length="349" mass="37172">MGWSSTGARAQSPAPDMAVGFVESALDRVIIPDYERFADAAEGFATTAAGGCADIETLRAGFHDAMDAWQAVQAVRFGPVEREERHFRIQFWPDKRNLTARHLGQFIQDADESALAPETLAAYSIAVQGFPALERLLFEDAEALTAGNAEADFRCRLVAAIARNIANIAAAIVAEWPEDRRLMTAPGPDNSAYRDGSEALRAIHGVMSGGLDAVVMLKLEPVLGDGPEGVRARLAENWRSARSLRNIALNLRAAERLFRADGAADYSFDGFLRASELGRLADRIGGGLGDAADRAHDIGPDFETAFAAEGGYTGVLLLRDQVGGARGAVSRDLAAALGLTLGFNALDGD</sequence>
<evidence type="ECO:0000313" key="4">
    <source>
        <dbReference type="EMBL" id="MBP5856557.1"/>
    </source>
</evidence>
<dbReference type="AlphaFoldDB" id="A0A8J7V270"/>
<organism evidence="4 5">
    <name type="scientific">Marivibrio halodurans</name>
    <dbReference type="NCBI Taxonomy" id="2039722"/>
    <lineage>
        <taxon>Bacteria</taxon>
        <taxon>Pseudomonadati</taxon>
        <taxon>Pseudomonadota</taxon>
        <taxon>Alphaproteobacteria</taxon>
        <taxon>Rhodospirillales</taxon>
        <taxon>Rhodospirillaceae</taxon>
        <taxon>Marivibrio</taxon>
    </lineage>
</organism>
<dbReference type="GO" id="GO:0030313">
    <property type="term" value="C:cell envelope"/>
    <property type="evidence" value="ECO:0007669"/>
    <property type="project" value="UniProtKB-SubCell"/>
</dbReference>
<keyword evidence="2" id="KW-0732">Signal</keyword>
<dbReference type="RefSeq" id="WP_210681124.1">
    <property type="nucleotide sequence ID" value="NZ_JAGMWN010000002.1"/>
</dbReference>
<accession>A0A8J7V270</accession>
<protein>
    <submittedName>
        <fullName evidence="4">Imelysin family protein</fullName>
    </submittedName>
</protein>
<dbReference type="InterPro" id="IPR038352">
    <property type="entry name" value="Imelysin_sf"/>
</dbReference>
<proteinExistence type="predicted"/>
<dbReference type="Gene3D" id="1.20.1420.20">
    <property type="entry name" value="M75 peptidase, HXXE motif"/>
    <property type="match status" value="1"/>
</dbReference>
<dbReference type="EMBL" id="JAGMWN010000002">
    <property type="protein sequence ID" value="MBP5856557.1"/>
    <property type="molecule type" value="Genomic_DNA"/>
</dbReference>
<dbReference type="CDD" id="cd14659">
    <property type="entry name" value="Imelysin-like_IPPA"/>
    <property type="match status" value="1"/>
</dbReference>
<reference evidence="4" key="1">
    <citation type="submission" date="2021-04" db="EMBL/GenBank/DDBJ databases">
        <authorList>
            <person name="Zhang D.-C."/>
        </authorList>
    </citation>
    <scope>NUCLEOTIDE SEQUENCE</scope>
    <source>
        <strain evidence="4">CGMCC 1.15697</strain>
    </source>
</reference>